<dbReference type="Proteomes" id="UP001262835">
    <property type="component" value="Unassembled WGS sequence"/>
</dbReference>
<feature type="transmembrane region" description="Helical" evidence="2">
    <location>
        <begin position="96"/>
        <end position="116"/>
    </location>
</feature>
<organism evidence="3 4">
    <name type="scientific">Microbacterium aquilitoris</name>
    <dbReference type="NCBI Taxonomy" id="3067307"/>
    <lineage>
        <taxon>Bacteria</taxon>
        <taxon>Bacillati</taxon>
        <taxon>Actinomycetota</taxon>
        <taxon>Actinomycetes</taxon>
        <taxon>Micrococcales</taxon>
        <taxon>Microbacteriaceae</taxon>
        <taxon>Microbacterium</taxon>
    </lineage>
</organism>
<protein>
    <submittedName>
        <fullName evidence="3">Uncharacterized protein</fullName>
    </submittedName>
</protein>
<sequence>MDDGLSAELRALQARAYGPGGGLDDDPPARRRLAELETRARDERHRPPVVDGVPEAPRQQTPRPSAPPAPTVPAAVAADLRAARATTGADARRRRLLAGLAWAGSLAAVATLSVGITAAASSPTLTAGATSPAGVEVTHVTSLPLDAERAWPEVLSAPPEDGRIYRALAGMTPIVAHYDTGDGVKARCLQILPDEAWSASPEDGWSGAWYTSCAAEPFAPASSLVVSSTTPAALREKFAIGTRLQFVLADDAVEVYSAEAPAGEAAG</sequence>
<feature type="compositionally biased region" description="Basic and acidic residues" evidence="1">
    <location>
        <begin position="27"/>
        <end position="48"/>
    </location>
</feature>
<feature type="region of interest" description="Disordered" evidence="1">
    <location>
        <begin position="1"/>
        <end position="72"/>
    </location>
</feature>
<evidence type="ECO:0000256" key="1">
    <source>
        <dbReference type="SAM" id="MobiDB-lite"/>
    </source>
</evidence>
<dbReference type="EMBL" id="JAUZVT010000001">
    <property type="protein sequence ID" value="MDT3329748.1"/>
    <property type="molecule type" value="Genomic_DNA"/>
</dbReference>
<keyword evidence="2" id="KW-0472">Membrane</keyword>
<gene>
    <name evidence="3" type="ORF">Q9S78_03610</name>
</gene>
<name>A0ABU3GGC5_9MICO</name>
<keyword evidence="2" id="KW-1133">Transmembrane helix</keyword>
<keyword evidence="2" id="KW-0812">Transmembrane</keyword>
<reference evidence="3 4" key="1">
    <citation type="submission" date="2023-08" db="EMBL/GenBank/DDBJ databases">
        <title>Microbacterium aquilitoris sp. nov. and Microbacterium gwkjibeachense sp. nov., isolated from beach.</title>
        <authorList>
            <person name="Lee S.D."/>
            <person name="Yang H."/>
            <person name="Kim I."/>
        </authorList>
    </citation>
    <scope>NUCLEOTIDE SEQUENCE [LARGE SCALE GENOMIC DNA]</scope>
    <source>
        <strain evidence="3 4">KSW-18</strain>
    </source>
</reference>
<evidence type="ECO:0000313" key="4">
    <source>
        <dbReference type="Proteomes" id="UP001262835"/>
    </source>
</evidence>
<dbReference type="RefSeq" id="WP_311858750.1">
    <property type="nucleotide sequence ID" value="NZ_JAUZVT010000001.1"/>
</dbReference>
<evidence type="ECO:0000313" key="3">
    <source>
        <dbReference type="EMBL" id="MDT3329748.1"/>
    </source>
</evidence>
<proteinExistence type="predicted"/>
<accession>A0ABU3GGC5</accession>
<keyword evidence="4" id="KW-1185">Reference proteome</keyword>
<comment type="caution">
    <text evidence="3">The sequence shown here is derived from an EMBL/GenBank/DDBJ whole genome shotgun (WGS) entry which is preliminary data.</text>
</comment>
<evidence type="ECO:0000256" key="2">
    <source>
        <dbReference type="SAM" id="Phobius"/>
    </source>
</evidence>